<feature type="transmembrane region" description="Helical" evidence="8">
    <location>
        <begin position="243"/>
        <end position="272"/>
    </location>
</feature>
<feature type="transmembrane region" description="Helical" evidence="8">
    <location>
        <begin position="218"/>
        <end position="237"/>
    </location>
</feature>
<evidence type="ECO:0000256" key="6">
    <source>
        <dbReference type="ARBA" id="ARBA00022989"/>
    </source>
</evidence>
<evidence type="ECO:0000313" key="9">
    <source>
        <dbReference type="EMBL" id="RED23693.1"/>
    </source>
</evidence>
<evidence type="ECO:0000256" key="1">
    <source>
        <dbReference type="ARBA" id="ARBA00004651"/>
    </source>
</evidence>
<evidence type="ECO:0000256" key="4">
    <source>
        <dbReference type="ARBA" id="ARBA00022475"/>
    </source>
</evidence>
<dbReference type="InterPro" id="IPR002549">
    <property type="entry name" value="AI-2E-like"/>
</dbReference>
<keyword evidence="5 8" id="KW-0812">Transmembrane</keyword>
<evidence type="ECO:0000256" key="2">
    <source>
        <dbReference type="ARBA" id="ARBA00009773"/>
    </source>
</evidence>
<keyword evidence="6 8" id="KW-1133">Transmembrane helix</keyword>
<name>A0A3D9FST3_9FLAO</name>
<dbReference type="AlphaFoldDB" id="A0A3D9FST3"/>
<evidence type="ECO:0000256" key="7">
    <source>
        <dbReference type="ARBA" id="ARBA00023136"/>
    </source>
</evidence>
<keyword evidence="7 8" id="KW-0472">Membrane</keyword>
<feature type="transmembrane region" description="Helical" evidence="8">
    <location>
        <begin position="306"/>
        <end position="330"/>
    </location>
</feature>
<protein>
    <submittedName>
        <fullName evidence="9">Putative PurR-regulated permease PerM</fullName>
    </submittedName>
</protein>
<feature type="transmembrane region" description="Helical" evidence="8">
    <location>
        <begin position="40"/>
        <end position="57"/>
    </location>
</feature>
<reference evidence="9 10" key="1">
    <citation type="submission" date="2018-07" db="EMBL/GenBank/DDBJ databases">
        <title>Genomic Encyclopedia of Archaeal and Bacterial Type Strains, Phase II (KMG-II): from individual species to whole genera.</title>
        <authorList>
            <person name="Goeker M."/>
        </authorList>
    </citation>
    <scope>NUCLEOTIDE SEQUENCE [LARGE SCALE GENOMIC DNA]</scope>
    <source>
        <strain evidence="9 10">DSM 25795</strain>
    </source>
</reference>
<dbReference type="PANTHER" id="PTHR21716">
    <property type="entry name" value="TRANSMEMBRANE PROTEIN"/>
    <property type="match status" value="1"/>
</dbReference>
<accession>A0A3D9FST3</accession>
<dbReference type="RefSeq" id="WP_115888777.1">
    <property type="nucleotide sequence ID" value="NZ_QRDQ01000009.1"/>
</dbReference>
<proteinExistence type="inferred from homology"/>
<gene>
    <name evidence="9" type="ORF">BD847_2756</name>
</gene>
<evidence type="ECO:0000256" key="3">
    <source>
        <dbReference type="ARBA" id="ARBA00022448"/>
    </source>
</evidence>
<keyword evidence="3" id="KW-0813">Transport</keyword>
<sequence>MENSNLNKRKELFETILQLFFIFLIVGFCFTLLLPFFMPILWAIILAVIFYPFFNFLQKKLKGRKSLASIIITVTIVGLMIVPVVYFLGSAINNFVELKSSFDAGTLKVPPPGESIRDWPIVGKPLYDFLHLLSVDLQDGMVKYEVQIKELSKKVMESVLSSGMAFLQFILSVIIAGILLVSTDARNLVVKFLRKIAGNKAEEIEVITVSTIHQVVKGILGVAVIQTIIQAFGLYMADVPYAGLLTLICLIFSILQIGPIIINIGVIIYLFSAGDSGPAIFWTVFFIISGLSDNVLKPLLLGKGALVPMIVIFLGVIGGFIMSGFIGLFVGPIIFSIGYKLFTAWLDDNPAVEKIETVEIIE</sequence>
<organism evidence="9 10">
    <name type="scientific">Flavobacterium cutihirudinis</name>
    <dbReference type="NCBI Taxonomy" id="1265740"/>
    <lineage>
        <taxon>Bacteria</taxon>
        <taxon>Pseudomonadati</taxon>
        <taxon>Bacteroidota</taxon>
        <taxon>Flavobacteriia</taxon>
        <taxon>Flavobacteriales</taxon>
        <taxon>Flavobacteriaceae</taxon>
        <taxon>Flavobacterium</taxon>
    </lineage>
</organism>
<dbReference type="OrthoDB" id="106838at2"/>
<dbReference type="Pfam" id="PF01594">
    <property type="entry name" value="AI-2E_transport"/>
    <property type="match status" value="1"/>
</dbReference>
<comment type="subcellular location">
    <subcellularLocation>
        <location evidence="1">Cell membrane</location>
        <topology evidence="1">Multi-pass membrane protein</topology>
    </subcellularLocation>
</comment>
<comment type="caution">
    <text evidence="9">The sequence shown here is derived from an EMBL/GenBank/DDBJ whole genome shotgun (WGS) entry which is preliminary data.</text>
</comment>
<comment type="similarity">
    <text evidence="2">Belongs to the autoinducer-2 exporter (AI-2E) (TC 2.A.86) family.</text>
</comment>
<dbReference type="PANTHER" id="PTHR21716:SF67">
    <property type="entry name" value="TRANSPORT PROTEIN YDIK-RELATED"/>
    <property type="match status" value="1"/>
</dbReference>
<keyword evidence="10" id="KW-1185">Reference proteome</keyword>
<feature type="transmembrane region" description="Helical" evidence="8">
    <location>
        <begin position="159"/>
        <end position="181"/>
    </location>
</feature>
<feature type="transmembrane region" description="Helical" evidence="8">
    <location>
        <begin position="69"/>
        <end position="89"/>
    </location>
</feature>
<dbReference type="GO" id="GO:0005886">
    <property type="term" value="C:plasma membrane"/>
    <property type="evidence" value="ECO:0007669"/>
    <property type="project" value="UniProtKB-SubCell"/>
</dbReference>
<feature type="transmembrane region" description="Helical" evidence="8">
    <location>
        <begin position="12"/>
        <end position="34"/>
    </location>
</feature>
<dbReference type="EMBL" id="QRDQ01000009">
    <property type="protein sequence ID" value="RED23693.1"/>
    <property type="molecule type" value="Genomic_DNA"/>
</dbReference>
<evidence type="ECO:0000256" key="5">
    <source>
        <dbReference type="ARBA" id="ARBA00022692"/>
    </source>
</evidence>
<evidence type="ECO:0000313" key="10">
    <source>
        <dbReference type="Proteomes" id="UP000257004"/>
    </source>
</evidence>
<dbReference type="Proteomes" id="UP000257004">
    <property type="component" value="Unassembled WGS sequence"/>
</dbReference>
<evidence type="ECO:0000256" key="8">
    <source>
        <dbReference type="SAM" id="Phobius"/>
    </source>
</evidence>
<keyword evidence="4" id="KW-1003">Cell membrane</keyword>